<accession>A0A928Z626</accession>
<keyword evidence="2" id="KW-0378">Hydrolase</keyword>
<sequence length="331" mass="35944">MMIQPNNLALLEGAIKPSQPIVQILDGGLETTVQDYPGREGGLQMGIPRSGPMDRTSFALGNQLLNNPLDAAGIEIQFIGPKLKFYRETVIAITGADNHPQINQKPIPLWTNVFVQPGDLLTFGHAEVGARSYIHFAGGLDVPVVMGSRSTFVRANFGGLAGRALKSGDVLTAFAPLTPLEQLQGRSLPPATRPQLSHQWRIDVLLGPHDDWLTARDITQFVNTDWQVSPKSDRVGYRLDGPDFEFSYNAHHKPAENGDHPSNKIDYGCPLGTILFCGQTPTILMVDGPSLTGYMAPFTVAEASLWQVGQARPGDVINFQVVDLATALQQS</sequence>
<keyword evidence="3" id="KW-0067">ATP-binding</keyword>
<name>A0A928Z626_9CYAN</name>
<evidence type="ECO:0000313" key="6">
    <source>
        <dbReference type="Proteomes" id="UP000625316"/>
    </source>
</evidence>
<organism evidence="5 6">
    <name type="scientific">Romeriopsis navalis LEGE 11480</name>
    <dbReference type="NCBI Taxonomy" id="2777977"/>
    <lineage>
        <taxon>Bacteria</taxon>
        <taxon>Bacillati</taxon>
        <taxon>Cyanobacteriota</taxon>
        <taxon>Cyanophyceae</taxon>
        <taxon>Leptolyngbyales</taxon>
        <taxon>Leptolyngbyaceae</taxon>
        <taxon>Romeriopsis</taxon>
        <taxon>Romeriopsis navalis</taxon>
    </lineage>
</organism>
<dbReference type="PANTHER" id="PTHR43309:SF5">
    <property type="entry name" value="5-OXOPROLINASE SUBUNIT C"/>
    <property type="match status" value="1"/>
</dbReference>
<keyword evidence="1" id="KW-0547">Nucleotide-binding</keyword>
<dbReference type="SMART" id="SM00797">
    <property type="entry name" value="AHS2"/>
    <property type="match status" value="1"/>
</dbReference>
<dbReference type="AlphaFoldDB" id="A0A928Z626"/>
<gene>
    <name evidence="5" type="ORF">IQ266_19125</name>
</gene>
<dbReference type="PANTHER" id="PTHR43309">
    <property type="entry name" value="5-OXOPROLINASE SUBUNIT C"/>
    <property type="match status" value="1"/>
</dbReference>
<reference evidence="5" key="1">
    <citation type="submission" date="2020-10" db="EMBL/GenBank/DDBJ databases">
        <authorList>
            <person name="Castelo-Branco R."/>
            <person name="Eusebio N."/>
            <person name="Adriana R."/>
            <person name="Vieira A."/>
            <person name="Brugerolle De Fraissinette N."/>
            <person name="Rezende De Castro R."/>
            <person name="Schneider M.P."/>
            <person name="Vasconcelos V."/>
            <person name="Leao P.N."/>
        </authorList>
    </citation>
    <scope>NUCLEOTIDE SEQUENCE</scope>
    <source>
        <strain evidence="5">LEGE 11480</strain>
    </source>
</reference>
<feature type="domain" description="Carboxyltransferase" evidence="4">
    <location>
        <begin position="44"/>
        <end position="331"/>
    </location>
</feature>
<dbReference type="Pfam" id="PF02626">
    <property type="entry name" value="CT_A_B"/>
    <property type="match status" value="1"/>
</dbReference>
<comment type="caution">
    <text evidence="5">The sequence shown here is derived from an EMBL/GenBank/DDBJ whole genome shotgun (WGS) entry which is preliminary data.</text>
</comment>
<evidence type="ECO:0000256" key="1">
    <source>
        <dbReference type="ARBA" id="ARBA00022741"/>
    </source>
</evidence>
<dbReference type="InterPro" id="IPR029000">
    <property type="entry name" value="Cyclophilin-like_dom_sf"/>
</dbReference>
<evidence type="ECO:0000256" key="2">
    <source>
        <dbReference type="ARBA" id="ARBA00022801"/>
    </source>
</evidence>
<dbReference type="Gene3D" id="2.40.100.10">
    <property type="entry name" value="Cyclophilin-like"/>
    <property type="match status" value="1"/>
</dbReference>
<keyword evidence="6" id="KW-1185">Reference proteome</keyword>
<dbReference type="SUPFAM" id="SSF50891">
    <property type="entry name" value="Cyclophilin-like"/>
    <property type="match status" value="1"/>
</dbReference>
<protein>
    <submittedName>
        <fullName evidence="5">Biotin-dependent carboxyltransferase</fullName>
    </submittedName>
</protein>
<dbReference type="RefSeq" id="WP_264326677.1">
    <property type="nucleotide sequence ID" value="NZ_JADEXQ010000078.1"/>
</dbReference>
<dbReference type="EMBL" id="JADEXQ010000078">
    <property type="protein sequence ID" value="MBE9031850.1"/>
    <property type="molecule type" value="Genomic_DNA"/>
</dbReference>
<evidence type="ECO:0000256" key="3">
    <source>
        <dbReference type="ARBA" id="ARBA00022840"/>
    </source>
</evidence>
<dbReference type="InterPro" id="IPR052708">
    <property type="entry name" value="PxpC"/>
</dbReference>
<evidence type="ECO:0000313" key="5">
    <source>
        <dbReference type="EMBL" id="MBE9031850.1"/>
    </source>
</evidence>
<dbReference type="GO" id="GO:0005524">
    <property type="term" value="F:ATP binding"/>
    <property type="evidence" value="ECO:0007669"/>
    <property type="project" value="UniProtKB-KW"/>
</dbReference>
<evidence type="ECO:0000259" key="4">
    <source>
        <dbReference type="SMART" id="SM00797"/>
    </source>
</evidence>
<dbReference type="GO" id="GO:0016787">
    <property type="term" value="F:hydrolase activity"/>
    <property type="evidence" value="ECO:0007669"/>
    <property type="project" value="UniProtKB-KW"/>
</dbReference>
<dbReference type="NCBIfam" id="TIGR00724">
    <property type="entry name" value="urea_amlyse_rel"/>
    <property type="match status" value="1"/>
</dbReference>
<dbReference type="Proteomes" id="UP000625316">
    <property type="component" value="Unassembled WGS sequence"/>
</dbReference>
<proteinExistence type="predicted"/>
<dbReference type="InterPro" id="IPR003778">
    <property type="entry name" value="CT_A_B"/>
</dbReference>